<keyword evidence="15" id="KW-1185">Reference proteome</keyword>
<dbReference type="SUPFAM" id="SSF57716">
    <property type="entry name" value="Glucocorticoid receptor-like (DNA-binding domain)"/>
    <property type="match status" value="1"/>
</dbReference>
<dbReference type="Pfam" id="PF00096">
    <property type="entry name" value="zf-C2H2"/>
    <property type="match status" value="4"/>
</dbReference>
<evidence type="ECO:0000256" key="7">
    <source>
        <dbReference type="ARBA" id="ARBA00023242"/>
    </source>
</evidence>
<dbReference type="PANTHER" id="PTHR24388">
    <property type="entry name" value="ZINC FINGER PROTEIN"/>
    <property type="match status" value="1"/>
</dbReference>
<feature type="domain" description="C2H2-type" evidence="12">
    <location>
        <begin position="447"/>
        <end position="475"/>
    </location>
</feature>
<reference evidence="14" key="2">
    <citation type="submission" date="2022-06" db="UniProtKB">
        <authorList>
            <consortium name="EnsemblMetazoa"/>
        </authorList>
    </citation>
    <scope>IDENTIFICATION</scope>
    <source>
        <strain evidence="14">p50T (Dazao)</strain>
    </source>
</reference>
<keyword evidence="3" id="KW-0677">Repeat</keyword>
<feature type="domain" description="C2H2-type" evidence="12">
    <location>
        <begin position="335"/>
        <end position="362"/>
    </location>
</feature>
<dbReference type="SMR" id="A0A8R2RAN4"/>
<evidence type="ECO:0000256" key="2">
    <source>
        <dbReference type="ARBA" id="ARBA00022723"/>
    </source>
</evidence>
<keyword evidence="7" id="KW-0539">Nucleus</keyword>
<feature type="domain" description="C2H2-type" evidence="12">
    <location>
        <begin position="306"/>
        <end position="334"/>
    </location>
</feature>
<feature type="domain" description="C2H2-type" evidence="12">
    <location>
        <begin position="391"/>
        <end position="418"/>
    </location>
</feature>
<dbReference type="GO" id="GO:0005634">
    <property type="term" value="C:nucleus"/>
    <property type="evidence" value="ECO:0007669"/>
    <property type="project" value="UniProtKB-SubCell"/>
</dbReference>
<dbReference type="PROSITE" id="PS50157">
    <property type="entry name" value="ZINC_FINGER_C2H2_2"/>
    <property type="match status" value="7"/>
</dbReference>
<keyword evidence="4 9" id="KW-0863">Zinc-finger</keyword>
<dbReference type="FunFam" id="3.30.160.60:FF:000100">
    <property type="entry name" value="Zinc finger 45-like"/>
    <property type="match status" value="2"/>
</dbReference>
<dbReference type="InterPro" id="IPR036236">
    <property type="entry name" value="Znf_C2H2_sf"/>
</dbReference>
<keyword evidence="6" id="KW-0238">DNA-binding</keyword>
<dbReference type="PROSITE" id="PS00028">
    <property type="entry name" value="ZINC_FINGER_C2H2_1"/>
    <property type="match status" value="7"/>
</dbReference>
<evidence type="ECO:0000313" key="15">
    <source>
        <dbReference type="Proteomes" id="UP000005204"/>
    </source>
</evidence>
<comment type="subcellular location">
    <subcellularLocation>
        <location evidence="1">Nucleus</location>
    </subcellularLocation>
</comment>
<dbReference type="GO" id="GO:0000981">
    <property type="term" value="F:DNA-binding transcription factor activity, RNA polymerase II-specific"/>
    <property type="evidence" value="ECO:0007669"/>
    <property type="project" value="TreeGrafter"/>
</dbReference>
<feature type="binding site" evidence="10">
    <location>
        <position position="84"/>
    </location>
    <ligand>
        <name>Zn(2+)</name>
        <dbReference type="ChEBI" id="CHEBI:29105"/>
    </ligand>
</feature>
<dbReference type="SMART" id="SM00868">
    <property type="entry name" value="zf-AD"/>
    <property type="match status" value="2"/>
</dbReference>
<feature type="binding site" evidence="10">
    <location>
        <position position="87"/>
    </location>
    <ligand>
        <name>Zn(2+)</name>
        <dbReference type="ChEBI" id="CHEBI:29105"/>
    </ligand>
</feature>
<evidence type="ECO:0000256" key="3">
    <source>
        <dbReference type="ARBA" id="ARBA00022737"/>
    </source>
</evidence>
<feature type="domain" description="C2H2-type" evidence="12">
    <location>
        <begin position="419"/>
        <end position="446"/>
    </location>
</feature>
<dbReference type="InterPro" id="IPR012934">
    <property type="entry name" value="Znf_AD"/>
</dbReference>
<feature type="compositionally biased region" description="Basic and acidic residues" evidence="11">
    <location>
        <begin position="136"/>
        <end position="165"/>
    </location>
</feature>
<evidence type="ECO:0000256" key="1">
    <source>
        <dbReference type="ARBA" id="ARBA00004123"/>
    </source>
</evidence>
<evidence type="ECO:0000259" key="12">
    <source>
        <dbReference type="PROSITE" id="PS50157"/>
    </source>
</evidence>
<dbReference type="FunFam" id="3.30.160.60:FF:000446">
    <property type="entry name" value="Zinc finger protein"/>
    <property type="match status" value="1"/>
</dbReference>
<reference evidence="15" key="1">
    <citation type="journal article" date="2008" name="Insect Biochem. Mol. Biol.">
        <title>The genome of a lepidopteran model insect, the silkworm Bombyx mori.</title>
        <authorList>
            <consortium name="International Silkworm Genome Consortium"/>
        </authorList>
    </citation>
    <scope>NUCLEOTIDE SEQUENCE [LARGE SCALE GENOMIC DNA]</scope>
    <source>
        <strain evidence="15">p50T</strain>
    </source>
</reference>
<dbReference type="InterPro" id="IPR013087">
    <property type="entry name" value="Znf_C2H2_type"/>
</dbReference>
<dbReference type="Gene3D" id="3.40.1800.20">
    <property type="match status" value="1"/>
</dbReference>
<proteinExistence type="inferred from homology"/>
<evidence type="ECO:0000256" key="11">
    <source>
        <dbReference type="SAM" id="MobiDB-lite"/>
    </source>
</evidence>
<feature type="domain" description="ZAD" evidence="13">
    <location>
        <begin position="36"/>
        <end position="111"/>
    </location>
</feature>
<evidence type="ECO:0000256" key="5">
    <source>
        <dbReference type="ARBA" id="ARBA00022833"/>
    </source>
</evidence>
<accession>A0A8R2RAN4</accession>
<keyword evidence="5 10" id="KW-0862">Zinc</keyword>
<dbReference type="Pfam" id="PF07776">
    <property type="entry name" value="zf-AD"/>
    <property type="match status" value="1"/>
</dbReference>
<feature type="binding site" evidence="10">
    <location>
        <position position="38"/>
    </location>
    <ligand>
        <name>Zn(2+)</name>
        <dbReference type="ChEBI" id="CHEBI:29105"/>
    </ligand>
</feature>
<name>A0A8R2RAN4_BOMMO</name>
<dbReference type="RefSeq" id="XP_037876227.1">
    <property type="nucleotide sequence ID" value="XM_038020299.2"/>
</dbReference>
<feature type="domain" description="C2H2-type" evidence="12">
    <location>
        <begin position="278"/>
        <end position="305"/>
    </location>
</feature>
<dbReference type="GO" id="GO:0000978">
    <property type="term" value="F:RNA polymerase II cis-regulatory region sequence-specific DNA binding"/>
    <property type="evidence" value="ECO:0007669"/>
    <property type="project" value="TreeGrafter"/>
</dbReference>
<dbReference type="FunFam" id="3.30.160.60:FF:000072">
    <property type="entry name" value="zinc finger protein 143 isoform X1"/>
    <property type="match status" value="1"/>
</dbReference>
<evidence type="ECO:0000313" key="14">
    <source>
        <dbReference type="EnsemblMetazoa" id="XP_037876227.1"/>
    </source>
</evidence>
<keyword evidence="2 10" id="KW-0479">Metal-binding</keyword>
<evidence type="ECO:0000259" key="13">
    <source>
        <dbReference type="PROSITE" id="PS51915"/>
    </source>
</evidence>
<evidence type="ECO:0000256" key="10">
    <source>
        <dbReference type="PROSITE-ProRule" id="PRU01263"/>
    </source>
</evidence>
<evidence type="ECO:0000256" key="4">
    <source>
        <dbReference type="ARBA" id="ARBA00022771"/>
    </source>
</evidence>
<dbReference type="SUPFAM" id="SSF57667">
    <property type="entry name" value="beta-beta-alpha zinc fingers"/>
    <property type="match status" value="4"/>
</dbReference>
<evidence type="ECO:0000256" key="9">
    <source>
        <dbReference type="PROSITE-ProRule" id="PRU00042"/>
    </source>
</evidence>
<comment type="similarity">
    <text evidence="8">Belongs to the snail C2H2-type zinc-finger protein family.</text>
</comment>
<organism evidence="14 15">
    <name type="scientific">Bombyx mori</name>
    <name type="common">Silk moth</name>
    <dbReference type="NCBI Taxonomy" id="7091"/>
    <lineage>
        <taxon>Eukaryota</taxon>
        <taxon>Metazoa</taxon>
        <taxon>Ecdysozoa</taxon>
        <taxon>Arthropoda</taxon>
        <taxon>Hexapoda</taxon>
        <taxon>Insecta</taxon>
        <taxon>Pterygota</taxon>
        <taxon>Neoptera</taxon>
        <taxon>Endopterygota</taxon>
        <taxon>Lepidoptera</taxon>
        <taxon>Glossata</taxon>
        <taxon>Ditrysia</taxon>
        <taxon>Bombycoidea</taxon>
        <taxon>Bombycidae</taxon>
        <taxon>Bombycinae</taxon>
        <taxon>Bombyx</taxon>
    </lineage>
</organism>
<dbReference type="PANTHER" id="PTHR24388:SF54">
    <property type="entry name" value="PROTEIN ESCARGOT"/>
    <property type="match status" value="1"/>
</dbReference>
<feature type="binding site" evidence="10">
    <location>
        <position position="41"/>
    </location>
    <ligand>
        <name>Zn(2+)</name>
        <dbReference type="ChEBI" id="CHEBI:29105"/>
    </ligand>
</feature>
<dbReference type="EnsemblMetazoa" id="XM_038020299.1">
    <property type="protein sequence ID" value="XP_037876227.1"/>
    <property type="gene ID" value="LOC101737992"/>
</dbReference>
<dbReference type="GeneID" id="101737992"/>
<evidence type="ECO:0000256" key="6">
    <source>
        <dbReference type="ARBA" id="ARBA00023125"/>
    </source>
</evidence>
<protein>
    <submittedName>
        <fullName evidence="14">Uncharacterized protein</fullName>
    </submittedName>
</protein>
<feature type="compositionally biased region" description="Acidic residues" evidence="11">
    <location>
        <begin position="216"/>
        <end position="230"/>
    </location>
</feature>
<feature type="domain" description="C2H2-type" evidence="12">
    <location>
        <begin position="363"/>
        <end position="390"/>
    </location>
</feature>
<dbReference type="AlphaFoldDB" id="A0A8R2RAN4"/>
<dbReference type="SMART" id="SM00355">
    <property type="entry name" value="ZnF_C2H2"/>
    <property type="match status" value="7"/>
</dbReference>
<dbReference type="InterPro" id="IPR050527">
    <property type="entry name" value="Snail/Krueppel_Znf"/>
</dbReference>
<sequence>MMQCVTAKMATGVVVNQPANSKPASPIDRDLKQFDNICRTCAQPADYLIPIFEGEGLKKNLPELINKHLPIMVSPDDGMPHVLCYHCATTVLAWHELKHICVHADEALRQRFQVLQAPIADEFEKQQQFIQQISAEQEKLPPRPKFRPRDTELSKEPSDADKYSDDPADDEDEPLSVAASRKSSELYESFYRALVSFREHFISEHETAAARPASTDSEDSELSAETEECSSEAGPPGARDVEQFDDLSQRNMRRNRMDEETRAELSLARRKVDGKTLYACSICDRSLSSRYTYLFHKRIHTGERPCVCHLCGKQFRAPPGLRRHLAHTHERRRPRACPLCHRAFASAQNLKQHLRTHTGERPYACPACPKRFTQSGSLHVHLKSHAAAAPHRCPDCGKRFKLRSNMTRHRLNHSGERPHACVHCGKTFRQRHELNCHVLSHLETNPHSCQNCGAAFAQRRALRTHVRKQHPTDAADPRLYVRF</sequence>
<dbReference type="PROSITE" id="PS51915">
    <property type="entry name" value="ZAD"/>
    <property type="match status" value="1"/>
</dbReference>
<evidence type="ECO:0000256" key="8">
    <source>
        <dbReference type="ARBA" id="ARBA00037948"/>
    </source>
</evidence>
<dbReference type="GO" id="GO:0008270">
    <property type="term" value="F:zinc ion binding"/>
    <property type="evidence" value="ECO:0007669"/>
    <property type="project" value="UniProtKB-UniRule"/>
</dbReference>
<dbReference type="Proteomes" id="UP000005204">
    <property type="component" value="Unassembled WGS sequence"/>
</dbReference>
<feature type="region of interest" description="Disordered" evidence="11">
    <location>
        <begin position="135"/>
        <end position="180"/>
    </location>
</feature>
<feature type="region of interest" description="Disordered" evidence="11">
    <location>
        <begin position="206"/>
        <end position="262"/>
    </location>
</feature>
<dbReference type="Gene3D" id="3.30.160.60">
    <property type="entry name" value="Classic Zinc Finger"/>
    <property type="match status" value="7"/>
</dbReference>